<evidence type="ECO:0000259" key="3">
    <source>
        <dbReference type="PROSITE" id="PS51000"/>
    </source>
</evidence>
<evidence type="ECO:0000313" key="4">
    <source>
        <dbReference type="EMBL" id="EHR61851.1"/>
    </source>
</evidence>
<dbReference type="eggNOG" id="COG2378">
    <property type="taxonomic scope" value="Bacteria"/>
</dbReference>
<name>H5XJT6_9PSEU</name>
<dbReference type="PANTHER" id="PTHR34580">
    <property type="match status" value="1"/>
</dbReference>
<dbReference type="PANTHER" id="PTHR34580:SF3">
    <property type="entry name" value="PROTEIN PAFB"/>
    <property type="match status" value="1"/>
</dbReference>
<accession>H5XJT6</accession>
<keyword evidence="5" id="KW-1185">Reference proteome</keyword>
<dbReference type="AlphaFoldDB" id="H5XJT6"/>
<keyword evidence="2" id="KW-0804">Transcription</keyword>
<organism evidence="4 5">
    <name type="scientific">Saccharomonospora cyanea NA-134</name>
    <dbReference type="NCBI Taxonomy" id="882082"/>
    <lineage>
        <taxon>Bacteria</taxon>
        <taxon>Bacillati</taxon>
        <taxon>Actinomycetota</taxon>
        <taxon>Actinomycetes</taxon>
        <taxon>Pseudonocardiales</taxon>
        <taxon>Pseudonocardiaceae</taxon>
        <taxon>Saccharomonospora</taxon>
    </lineage>
</organism>
<dbReference type="PROSITE" id="PS52050">
    <property type="entry name" value="WYL"/>
    <property type="match status" value="1"/>
</dbReference>
<proteinExistence type="predicted"/>
<dbReference type="InterPro" id="IPR051534">
    <property type="entry name" value="CBASS_pafABC_assoc_protein"/>
</dbReference>
<keyword evidence="1" id="KW-0805">Transcription regulation</keyword>
<sequence>MLELLSLLQDGRSWPAAELADRLGVSSRTLRRDLDRLRDLGYPVSSSRGPGGHYRLVAGRALPPLLLTDEEAVATVVGLRLAAPADPTGAAEGALRKLGQVLPSRLRHRVQAVAASIEPGSRRTPVAADLRVLQTLGTAAHTHQDVRFRYEGKAGVVTRRRVEPYRLVQLSRGWYVLGWDRDRGAWRTFRLDRISELSVPGTTFTPRALPESSVPFPSGTGAPSVGEQGIVRFSAPLAVVSERLVAEVGYLEAVDEDTCRYVTVPDSWEWLAVAIATVGVPYIVEGPPELVAQSRRLAERIAAAAGG</sequence>
<dbReference type="InterPro" id="IPR028349">
    <property type="entry name" value="PafC-like"/>
</dbReference>
<protein>
    <submittedName>
        <fullName evidence="4">Putative transcriptional regulator</fullName>
    </submittedName>
</protein>
<feature type="domain" description="HTH deoR-type" evidence="3">
    <location>
        <begin position="1"/>
        <end position="55"/>
    </location>
</feature>
<dbReference type="InterPro" id="IPR036390">
    <property type="entry name" value="WH_DNA-bd_sf"/>
</dbReference>
<dbReference type="Gene3D" id="1.10.10.10">
    <property type="entry name" value="Winged helix-like DNA-binding domain superfamily/Winged helix DNA-binding domain"/>
    <property type="match status" value="1"/>
</dbReference>
<dbReference type="STRING" id="882082.SaccyDRAFT_3010"/>
<reference evidence="4 5" key="1">
    <citation type="submission" date="2011-11" db="EMBL/GenBank/DDBJ databases">
        <title>The Noncontiguous Finished sequence of Saccharomonospora cyanea NA-134.</title>
        <authorList>
            <consortium name="US DOE Joint Genome Institute"/>
            <person name="Lucas S."/>
            <person name="Han J."/>
            <person name="Lapidus A."/>
            <person name="Cheng J.-F."/>
            <person name="Goodwin L."/>
            <person name="Pitluck S."/>
            <person name="Peters L."/>
            <person name="Ovchinnikova G."/>
            <person name="Lu M."/>
            <person name="Detter J.C."/>
            <person name="Han C."/>
            <person name="Tapia R."/>
            <person name="Land M."/>
            <person name="Hauser L."/>
            <person name="Kyrpides N."/>
            <person name="Ivanova N."/>
            <person name="Pagani I."/>
            <person name="Brambilla E.-M."/>
            <person name="Klenk H.-P."/>
            <person name="Woyke T."/>
        </authorList>
    </citation>
    <scope>NUCLEOTIDE SEQUENCE [LARGE SCALE GENOMIC DNA]</scope>
    <source>
        <strain evidence="4 5">NA-134</strain>
    </source>
</reference>
<dbReference type="InterPro" id="IPR026881">
    <property type="entry name" value="WYL_dom"/>
</dbReference>
<dbReference type="InterPro" id="IPR001034">
    <property type="entry name" value="DeoR_HTH"/>
</dbReference>
<dbReference type="HOGENOM" id="CLU_041141_1_0_11"/>
<dbReference type="InterPro" id="IPR013196">
    <property type="entry name" value="HTH_11"/>
</dbReference>
<evidence type="ECO:0000256" key="2">
    <source>
        <dbReference type="ARBA" id="ARBA00023163"/>
    </source>
</evidence>
<evidence type="ECO:0000313" key="5">
    <source>
        <dbReference type="Proteomes" id="UP000002791"/>
    </source>
</evidence>
<dbReference type="Proteomes" id="UP000002791">
    <property type="component" value="Chromosome"/>
</dbReference>
<dbReference type="Pfam" id="PF13280">
    <property type="entry name" value="WYL"/>
    <property type="match status" value="1"/>
</dbReference>
<dbReference type="PIRSF" id="PIRSF016838">
    <property type="entry name" value="PafC"/>
    <property type="match status" value="1"/>
</dbReference>
<evidence type="ECO:0000256" key="1">
    <source>
        <dbReference type="ARBA" id="ARBA00023015"/>
    </source>
</evidence>
<dbReference type="EMBL" id="CM001440">
    <property type="protein sequence ID" value="EHR61851.1"/>
    <property type="molecule type" value="Genomic_DNA"/>
</dbReference>
<dbReference type="InterPro" id="IPR036388">
    <property type="entry name" value="WH-like_DNA-bd_sf"/>
</dbReference>
<dbReference type="SUPFAM" id="SSF46785">
    <property type="entry name" value="Winged helix' DNA-binding domain"/>
    <property type="match status" value="1"/>
</dbReference>
<dbReference type="GO" id="GO:0003700">
    <property type="term" value="F:DNA-binding transcription factor activity"/>
    <property type="evidence" value="ECO:0007669"/>
    <property type="project" value="InterPro"/>
</dbReference>
<gene>
    <name evidence="4" type="ORF">SaccyDRAFT_3010</name>
</gene>
<dbReference type="PROSITE" id="PS51000">
    <property type="entry name" value="HTH_DEOR_2"/>
    <property type="match status" value="1"/>
</dbReference>
<dbReference type="Pfam" id="PF08279">
    <property type="entry name" value="HTH_11"/>
    <property type="match status" value="1"/>
</dbReference>